<accession>A0A0F9ADP1</accession>
<protein>
    <recommendedName>
        <fullName evidence="2">4Fe4S-binding SPASM domain-containing protein</fullName>
    </recommendedName>
</protein>
<gene>
    <name evidence="1" type="ORF">LCGC14_2862020</name>
</gene>
<comment type="caution">
    <text evidence="1">The sequence shown here is derived from an EMBL/GenBank/DDBJ whole genome shotgun (WGS) entry which is preliminary data.</text>
</comment>
<dbReference type="InterPro" id="IPR058240">
    <property type="entry name" value="rSAM_sf"/>
</dbReference>
<evidence type="ECO:0008006" key="2">
    <source>
        <dbReference type="Google" id="ProtNLM"/>
    </source>
</evidence>
<name>A0A0F9ADP1_9ZZZZ</name>
<sequence length="200" mass="23672">IERKRFSEVCENIRQWVMDGQNVTYKVMITDRNMSPSLLVDSVKVADSLGVKSVLFRFAMLPWDKLESHKEFIQLTEQQADLYEAHTQILQKHYPHIHLSMPIERYDRYSQKRVPKRCTGGAINFVTLWNGDCCLCSSQRSNPYMQLCHISEFEETWGSQRHKLMLKGIDPNKCGRCPFFFHDKVVNEFIYNDYCNQFFI</sequence>
<feature type="non-terminal residue" evidence="1">
    <location>
        <position position="1"/>
    </location>
</feature>
<organism evidence="1">
    <name type="scientific">marine sediment metagenome</name>
    <dbReference type="NCBI Taxonomy" id="412755"/>
    <lineage>
        <taxon>unclassified sequences</taxon>
        <taxon>metagenomes</taxon>
        <taxon>ecological metagenomes</taxon>
    </lineage>
</organism>
<dbReference type="EMBL" id="LAZR01055336">
    <property type="protein sequence ID" value="KKK76599.1"/>
    <property type="molecule type" value="Genomic_DNA"/>
</dbReference>
<proteinExistence type="predicted"/>
<dbReference type="SUPFAM" id="SSF102114">
    <property type="entry name" value="Radical SAM enzymes"/>
    <property type="match status" value="1"/>
</dbReference>
<dbReference type="AlphaFoldDB" id="A0A0F9ADP1"/>
<reference evidence="1" key="1">
    <citation type="journal article" date="2015" name="Nature">
        <title>Complex archaea that bridge the gap between prokaryotes and eukaryotes.</title>
        <authorList>
            <person name="Spang A."/>
            <person name="Saw J.H."/>
            <person name="Jorgensen S.L."/>
            <person name="Zaremba-Niedzwiedzka K."/>
            <person name="Martijn J."/>
            <person name="Lind A.E."/>
            <person name="van Eijk R."/>
            <person name="Schleper C."/>
            <person name="Guy L."/>
            <person name="Ettema T.J."/>
        </authorList>
    </citation>
    <scope>NUCLEOTIDE SEQUENCE</scope>
</reference>
<evidence type="ECO:0000313" key="1">
    <source>
        <dbReference type="EMBL" id="KKK76599.1"/>
    </source>
</evidence>